<keyword evidence="2" id="KW-0479">Metal-binding</keyword>
<dbReference type="GO" id="GO:0004419">
    <property type="term" value="F:hydroxymethylglutaryl-CoA lyase activity"/>
    <property type="evidence" value="ECO:0007669"/>
    <property type="project" value="TreeGrafter"/>
</dbReference>
<dbReference type="CDD" id="cd07938">
    <property type="entry name" value="DRE_TIM_HMGL"/>
    <property type="match status" value="1"/>
</dbReference>
<evidence type="ECO:0000256" key="1">
    <source>
        <dbReference type="ARBA" id="ARBA00009405"/>
    </source>
</evidence>
<dbReference type="AlphaFoldDB" id="A0A5B2TK59"/>
<keyword evidence="3 5" id="KW-0456">Lyase</keyword>
<proteinExistence type="inferred from homology"/>
<evidence type="ECO:0000313" key="5">
    <source>
        <dbReference type="EMBL" id="KAA2214308.1"/>
    </source>
</evidence>
<reference evidence="5 6" key="1">
    <citation type="journal article" date="2015" name="Int. J. Syst. Evol. Microbiol.">
        <title>Roseomonas oryzae sp. nov., isolated from paddy rhizosphere soil.</title>
        <authorList>
            <person name="Ramaprasad E.V."/>
            <person name="Sasikala Ch."/>
            <person name="Ramana Ch.V."/>
        </authorList>
    </citation>
    <scope>NUCLEOTIDE SEQUENCE [LARGE SCALE GENOMIC DNA]</scope>
    <source>
        <strain evidence="5 6">KCTC 42542</strain>
    </source>
</reference>
<protein>
    <submittedName>
        <fullName evidence="5">Hydroxymethylglutaryl-CoA lyase</fullName>
    </submittedName>
</protein>
<evidence type="ECO:0000313" key="6">
    <source>
        <dbReference type="Proteomes" id="UP000322110"/>
    </source>
</evidence>
<dbReference type="Proteomes" id="UP000322110">
    <property type="component" value="Unassembled WGS sequence"/>
</dbReference>
<organism evidence="5 6">
    <name type="scientific">Teichococcus oryzae</name>
    <dbReference type="NCBI Taxonomy" id="1608942"/>
    <lineage>
        <taxon>Bacteria</taxon>
        <taxon>Pseudomonadati</taxon>
        <taxon>Pseudomonadota</taxon>
        <taxon>Alphaproteobacteria</taxon>
        <taxon>Acetobacterales</taxon>
        <taxon>Roseomonadaceae</taxon>
        <taxon>Roseomonas</taxon>
    </lineage>
</organism>
<dbReference type="GO" id="GO:0046951">
    <property type="term" value="P:ketone body biosynthetic process"/>
    <property type="evidence" value="ECO:0007669"/>
    <property type="project" value="TreeGrafter"/>
</dbReference>
<dbReference type="PANTHER" id="PTHR42738:SF7">
    <property type="entry name" value="HYDROXYMETHYLGLUTARYL-COA LYASE"/>
    <property type="match status" value="1"/>
</dbReference>
<dbReference type="OrthoDB" id="9784013at2"/>
<keyword evidence="6" id="KW-1185">Reference proteome</keyword>
<dbReference type="EMBL" id="VUKA01000001">
    <property type="protein sequence ID" value="KAA2214308.1"/>
    <property type="molecule type" value="Genomic_DNA"/>
</dbReference>
<evidence type="ECO:0000256" key="3">
    <source>
        <dbReference type="ARBA" id="ARBA00023239"/>
    </source>
</evidence>
<dbReference type="SUPFAM" id="SSF51569">
    <property type="entry name" value="Aldolase"/>
    <property type="match status" value="1"/>
</dbReference>
<accession>A0A5B2TK59</accession>
<feature type="domain" description="Pyruvate carboxyltransferase" evidence="4">
    <location>
        <begin position="4"/>
        <end position="271"/>
    </location>
</feature>
<evidence type="ECO:0000256" key="2">
    <source>
        <dbReference type="ARBA" id="ARBA00022723"/>
    </source>
</evidence>
<dbReference type="PANTHER" id="PTHR42738">
    <property type="entry name" value="HYDROXYMETHYLGLUTARYL-COA LYASE"/>
    <property type="match status" value="1"/>
</dbReference>
<comment type="caution">
    <text evidence="5">The sequence shown here is derived from an EMBL/GenBank/DDBJ whole genome shotgun (WGS) entry which is preliminary data.</text>
</comment>
<dbReference type="RefSeq" id="WP_149810247.1">
    <property type="nucleotide sequence ID" value="NZ_VUKA01000001.1"/>
</dbReference>
<dbReference type="InterPro" id="IPR043594">
    <property type="entry name" value="HMGL"/>
</dbReference>
<evidence type="ECO:0000259" key="4">
    <source>
        <dbReference type="PROSITE" id="PS50991"/>
    </source>
</evidence>
<name>A0A5B2TK59_9PROT</name>
<dbReference type="Gene3D" id="3.20.20.70">
    <property type="entry name" value="Aldolase class I"/>
    <property type="match status" value="1"/>
</dbReference>
<dbReference type="GO" id="GO:0006552">
    <property type="term" value="P:L-leucine catabolic process"/>
    <property type="evidence" value="ECO:0007669"/>
    <property type="project" value="TreeGrafter"/>
</dbReference>
<dbReference type="InterPro" id="IPR000891">
    <property type="entry name" value="PYR_CT"/>
</dbReference>
<dbReference type="Pfam" id="PF00682">
    <property type="entry name" value="HMGL-like"/>
    <property type="match status" value="1"/>
</dbReference>
<dbReference type="PROSITE" id="PS50991">
    <property type="entry name" value="PYR_CT"/>
    <property type="match status" value="1"/>
</dbReference>
<dbReference type="GO" id="GO:0046872">
    <property type="term" value="F:metal ion binding"/>
    <property type="evidence" value="ECO:0007669"/>
    <property type="project" value="UniProtKB-KW"/>
</dbReference>
<dbReference type="InterPro" id="IPR013785">
    <property type="entry name" value="Aldolase_TIM"/>
</dbReference>
<sequence>MPDVTLVEVGPRDGFQPIGPFIPTAEKLAIIQGCVAAGLTRIEAGAFVGASAVPQMADAEAILAGTLALPGADPQMLVPNARHARRAIAAGARHLVWVISVSEAHNRGNIRLSPAESVAEFTALLPELEGIRLRMNIATAFDCPFTGRVAPEDTLALVGQLAALRPDAEYGLCDTTGRADPAHVAELAAACRASFPRVAGWAFHGHDTYGLGLANIMAAHGAGIRVFDAAIAGLGGCPFAPGATGNVATEDAAWMFARMGLSTGIDLGALRPVAERAARIPGGSPGGRVRQALAARPAHLAA</sequence>
<comment type="similarity">
    <text evidence="1">Belongs to the HMG-CoA lyase family.</text>
</comment>
<gene>
    <name evidence="5" type="ORF">F0Q34_00815</name>
</gene>